<evidence type="ECO:0000256" key="1">
    <source>
        <dbReference type="ARBA" id="ARBA00010208"/>
    </source>
</evidence>
<comment type="similarity">
    <text evidence="1">Belongs to the HIT family.</text>
</comment>
<protein>
    <submittedName>
        <fullName evidence="3">Scavenger mRNA decapping enzyme</fullName>
    </submittedName>
</protein>
<evidence type="ECO:0000256" key="2">
    <source>
        <dbReference type="PIRSR" id="PIRSR028973-1"/>
    </source>
</evidence>
<dbReference type="FunFam" id="3.30.428.10:FF:000016">
    <property type="entry name" value="Scavenger mRNA decapping enzyme"/>
    <property type="match status" value="1"/>
</dbReference>
<keyword evidence="4" id="KW-1185">Reference proteome</keyword>
<dbReference type="AlphaFoldDB" id="A0A6G1K7M2"/>
<dbReference type="EMBL" id="MU005771">
    <property type="protein sequence ID" value="KAF2708886.1"/>
    <property type="molecule type" value="Genomic_DNA"/>
</dbReference>
<evidence type="ECO:0000313" key="3">
    <source>
        <dbReference type="EMBL" id="KAF2708886.1"/>
    </source>
</evidence>
<name>A0A6G1K7M2_9PLEO</name>
<dbReference type="OrthoDB" id="10264956at2759"/>
<feature type="active site" description="Nucleophile" evidence="2">
    <location>
        <position position="253"/>
    </location>
</feature>
<dbReference type="InterPro" id="IPR011145">
    <property type="entry name" value="Scavenger_mRNA_decap_enz_N"/>
</dbReference>
<dbReference type="GO" id="GO:0000290">
    <property type="term" value="P:deadenylation-dependent decapping of nuclear-transcribed mRNA"/>
    <property type="evidence" value="ECO:0007669"/>
    <property type="project" value="InterPro"/>
</dbReference>
<accession>A0A6G1K7M2</accession>
<dbReference type="GO" id="GO:0016787">
    <property type="term" value="F:hydrolase activity"/>
    <property type="evidence" value="ECO:0007669"/>
    <property type="project" value="InterPro"/>
</dbReference>
<dbReference type="Pfam" id="PF05652">
    <property type="entry name" value="DcpS"/>
    <property type="match status" value="1"/>
</dbReference>
<dbReference type="InterPro" id="IPR036265">
    <property type="entry name" value="HIT-like_sf"/>
</dbReference>
<organism evidence="3 4">
    <name type="scientific">Pleomassaria siparia CBS 279.74</name>
    <dbReference type="NCBI Taxonomy" id="1314801"/>
    <lineage>
        <taxon>Eukaryota</taxon>
        <taxon>Fungi</taxon>
        <taxon>Dikarya</taxon>
        <taxon>Ascomycota</taxon>
        <taxon>Pezizomycotina</taxon>
        <taxon>Dothideomycetes</taxon>
        <taxon>Pleosporomycetidae</taxon>
        <taxon>Pleosporales</taxon>
        <taxon>Pleomassariaceae</taxon>
        <taxon>Pleomassaria</taxon>
    </lineage>
</organism>
<proteinExistence type="inferred from homology"/>
<dbReference type="PIRSF" id="PIRSF028973">
    <property type="entry name" value="Scavenger_mRNA_decap_enz"/>
    <property type="match status" value="1"/>
</dbReference>
<reference evidence="3" key="1">
    <citation type="journal article" date="2020" name="Stud. Mycol.">
        <title>101 Dothideomycetes genomes: a test case for predicting lifestyles and emergence of pathogens.</title>
        <authorList>
            <person name="Haridas S."/>
            <person name="Albert R."/>
            <person name="Binder M."/>
            <person name="Bloem J."/>
            <person name="Labutti K."/>
            <person name="Salamov A."/>
            <person name="Andreopoulos B."/>
            <person name="Baker S."/>
            <person name="Barry K."/>
            <person name="Bills G."/>
            <person name="Bluhm B."/>
            <person name="Cannon C."/>
            <person name="Castanera R."/>
            <person name="Culley D."/>
            <person name="Daum C."/>
            <person name="Ezra D."/>
            <person name="Gonzalez J."/>
            <person name="Henrissat B."/>
            <person name="Kuo A."/>
            <person name="Liang C."/>
            <person name="Lipzen A."/>
            <person name="Lutzoni F."/>
            <person name="Magnuson J."/>
            <person name="Mondo S."/>
            <person name="Nolan M."/>
            <person name="Ohm R."/>
            <person name="Pangilinan J."/>
            <person name="Park H.-J."/>
            <person name="Ramirez L."/>
            <person name="Alfaro M."/>
            <person name="Sun H."/>
            <person name="Tritt A."/>
            <person name="Yoshinaga Y."/>
            <person name="Zwiers L.-H."/>
            <person name="Turgeon B."/>
            <person name="Goodwin S."/>
            <person name="Spatafora J."/>
            <person name="Crous P."/>
            <person name="Grigoriev I."/>
        </authorList>
    </citation>
    <scope>NUCLEOTIDE SEQUENCE</scope>
    <source>
        <strain evidence="3">CBS 279.74</strain>
    </source>
</reference>
<dbReference type="GO" id="GO:0000340">
    <property type="term" value="F:RNA 7-methylguanosine cap binding"/>
    <property type="evidence" value="ECO:0007669"/>
    <property type="project" value="TreeGrafter"/>
</dbReference>
<dbReference type="PANTHER" id="PTHR12978">
    <property type="entry name" value="HISTIDINE TRIAD HIT PROTEIN MEMBER"/>
    <property type="match status" value="1"/>
</dbReference>
<dbReference type="SUPFAM" id="SSF102860">
    <property type="entry name" value="mRNA decapping enzyme DcpS N-terminal domain"/>
    <property type="match status" value="1"/>
</dbReference>
<dbReference type="Pfam" id="PF11969">
    <property type="entry name" value="DcpS_C"/>
    <property type="match status" value="1"/>
</dbReference>
<dbReference type="PANTHER" id="PTHR12978:SF0">
    <property type="entry name" value="M7GPPPX DIPHOSPHATASE"/>
    <property type="match status" value="1"/>
</dbReference>
<sequence>MTSTIPPDESAARAEALVPRFKFERLLNLDQAGRRISLLGNIDSEPGILLLERAAFPTDANHLSTLPTSLVDIKNLGANDIYSWFLASSPPTPSTPNLKLNLIYPCTPAHIKKYTSQSLRIVLETPSIYKTYMQPYMSQKREAGALNWIFNILEGRTEQEQVIYRAPNPDKDEGFLLLPDLNWDRKTMGSLHLLGLVERRDLWSLRDLRKEHVGWVKHMRDMLLEATVKLYPELERDQLKLYVHYQPTYYHFHIHIVHVNLESGSTQATGKALGLENIISQLETIQGGPEAGMADVSLSYHLGEASELWEKIYLPLKEGRSVEL</sequence>
<evidence type="ECO:0000313" key="4">
    <source>
        <dbReference type="Proteomes" id="UP000799428"/>
    </source>
</evidence>
<dbReference type="Proteomes" id="UP000799428">
    <property type="component" value="Unassembled WGS sequence"/>
</dbReference>
<dbReference type="SUPFAM" id="SSF54197">
    <property type="entry name" value="HIT-like"/>
    <property type="match status" value="1"/>
</dbReference>
<dbReference type="Gene3D" id="3.30.428.10">
    <property type="entry name" value="HIT-like"/>
    <property type="match status" value="1"/>
</dbReference>
<dbReference type="GO" id="GO:0000932">
    <property type="term" value="C:P-body"/>
    <property type="evidence" value="ECO:0007669"/>
    <property type="project" value="TreeGrafter"/>
</dbReference>
<dbReference type="GO" id="GO:0005634">
    <property type="term" value="C:nucleus"/>
    <property type="evidence" value="ECO:0007669"/>
    <property type="project" value="TreeGrafter"/>
</dbReference>
<gene>
    <name evidence="3" type="ORF">K504DRAFT_408135</name>
</gene>
<dbReference type="InterPro" id="IPR008594">
    <property type="entry name" value="DcpS/DCS2"/>
</dbReference>
<dbReference type="Gene3D" id="3.30.200.40">
    <property type="entry name" value="Scavenger mRNA decapping enzyme, N-terminal domain"/>
    <property type="match status" value="1"/>
</dbReference>